<accession>A0AAV0CGA6</accession>
<reference evidence="2" key="1">
    <citation type="submission" date="2022-07" db="EMBL/GenBank/DDBJ databases">
        <authorList>
            <person name="Macas J."/>
            <person name="Novak P."/>
            <person name="Neumann P."/>
        </authorList>
    </citation>
    <scope>NUCLEOTIDE SEQUENCE</scope>
</reference>
<sequence length="131" mass="15043">MEKLSASRGGIHNGRWALCRGIKSIFIFTIFLLVLLDSLMLLVHRLVLSTQESSQEKKSFHLHEKDEMGPITMNDRLLDLAANSLAQKDFKQDEMKQLWEEPYSHEASKWKPCAYIQSPKGPTIEKADWNG</sequence>
<dbReference type="AlphaFoldDB" id="A0AAV0CGA6"/>
<evidence type="ECO:0000256" key="1">
    <source>
        <dbReference type="SAM" id="Phobius"/>
    </source>
</evidence>
<evidence type="ECO:0000313" key="2">
    <source>
        <dbReference type="EMBL" id="CAH9076580.1"/>
    </source>
</evidence>
<gene>
    <name evidence="2" type="ORF">CEPIT_LOCUS5949</name>
</gene>
<dbReference type="Proteomes" id="UP001152523">
    <property type="component" value="Unassembled WGS sequence"/>
</dbReference>
<protein>
    <submittedName>
        <fullName evidence="2">Uncharacterized protein</fullName>
    </submittedName>
</protein>
<proteinExistence type="predicted"/>
<organism evidence="2 3">
    <name type="scientific">Cuscuta epithymum</name>
    <dbReference type="NCBI Taxonomy" id="186058"/>
    <lineage>
        <taxon>Eukaryota</taxon>
        <taxon>Viridiplantae</taxon>
        <taxon>Streptophyta</taxon>
        <taxon>Embryophyta</taxon>
        <taxon>Tracheophyta</taxon>
        <taxon>Spermatophyta</taxon>
        <taxon>Magnoliopsida</taxon>
        <taxon>eudicotyledons</taxon>
        <taxon>Gunneridae</taxon>
        <taxon>Pentapetalae</taxon>
        <taxon>asterids</taxon>
        <taxon>lamiids</taxon>
        <taxon>Solanales</taxon>
        <taxon>Convolvulaceae</taxon>
        <taxon>Cuscuteae</taxon>
        <taxon>Cuscuta</taxon>
        <taxon>Cuscuta subgen. Cuscuta</taxon>
    </lineage>
</organism>
<dbReference type="EMBL" id="CAMAPF010000030">
    <property type="protein sequence ID" value="CAH9076580.1"/>
    <property type="molecule type" value="Genomic_DNA"/>
</dbReference>
<keyword evidence="3" id="KW-1185">Reference proteome</keyword>
<evidence type="ECO:0000313" key="3">
    <source>
        <dbReference type="Proteomes" id="UP001152523"/>
    </source>
</evidence>
<name>A0AAV0CGA6_9ASTE</name>
<keyword evidence="1" id="KW-1133">Transmembrane helix</keyword>
<feature type="transmembrane region" description="Helical" evidence="1">
    <location>
        <begin position="25"/>
        <end position="48"/>
    </location>
</feature>
<keyword evidence="1" id="KW-0812">Transmembrane</keyword>
<keyword evidence="1" id="KW-0472">Membrane</keyword>
<comment type="caution">
    <text evidence="2">The sequence shown here is derived from an EMBL/GenBank/DDBJ whole genome shotgun (WGS) entry which is preliminary data.</text>
</comment>